<name>A0AAJ7SDZ4_9ACAR</name>
<keyword evidence="2 5" id="KW-0963">Cytoplasm</keyword>
<feature type="region of interest" description="Disordered" evidence="6">
    <location>
        <begin position="1"/>
        <end position="65"/>
    </location>
</feature>
<dbReference type="GO" id="GO:0005874">
    <property type="term" value="C:microtubule"/>
    <property type="evidence" value="ECO:0007669"/>
    <property type="project" value="UniProtKB-KW"/>
</dbReference>
<dbReference type="GO" id="GO:0000930">
    <property type="term" value="C:gamma-tubulin complex"/>
    <property type="evidence" value="ECO:0007669"/>
    <property type="project" value="TreeGrafter"/>
</dbReference>
<dbReference type="GO" id="GO:0000278">
    <property type="term" value="P:mitotic cell cycle"/>
    <property type="evidence" value="ECO:0007669"/>
    <property type="project" value="TreeGrafter"/>
</dbReference>
<dbReference type="Pfam" id="PF17681">
    <property type="entry name" value="GCP_N_terminal"/>
    <property type="match status" value="1"/>
</dbReference>
<comment type="subcellular location">
    <subcellularLocation>
        <location evidence="5">Cytoplasm</location>
        <location evidence="5">Cytoskeleton</location>
        <location evidence="5">Microtubule organizing center</location>
    </subcellularLocation>
</comment>
<gene>
    <name evidence="10" type="primary">LOC100902771</name>
</gene>
<protein>
    <recommendedName>
        <fullName evidence="5">Gamma-tubulin complex component</fullName>
    </recommendedName>
</protein>
<evidence type="ECO:0000256" key="6">
    <source>
        <dbReference type="SAM" id="MobiDB-lite"/>
    </source>
</evidence>
<feature type="compositionally biased region" description="Low complexity" evidence="6">
    <location>
        <begin position="42"/>
        <end position="54"/>
    </location>
</feature>
<feature type="domain" description="Gamma tubulin complex component protein N-terminal" evidence="8">
    <location>
        <begin position="222"/>
        <end position="504"/>
    </location>
</feature>
<evidence type="ECO:0000256" key="5">
    <source>
        <dbReference type="RuleBase" id="RU363050"/>
    </source>
</evidence>
<organism evidence="9 10">
    <name type="scientific">Galendromus occidentalis</name>
    <name type="common">western predatory mite</name>
    <dbReference type="NCBI Taxonomy" id="34638"/>
    <lineage>
        <taxon>Eukaryota</taxon>
        <taxon>Metazoa</taxon>
        <taxon>Ecdysozoa</taxon>
        <taxon>Arthropoda</taxon>
        <taxon>Chelicerata</taxon>
        <taxon>Arachnida</taxon>
        <taxon>Acari</taxon>
        <taxon>Parasitiformes</taxon>
        <taxon>Mesostigmata</taxon>
        <taxon>Gamasina</taxon>
        <taxon>Phytoseioidea</taxon>
        <taxon>Phytoseiidae</taxon>
        <taxon>Typhlodrominae</taxon>
        <taxon>Galendromus</taxon>
    </lineage>
</organism>
<dbReference type="GO" id="GO:0000922">
    <property type="term" value="C:spindle pole"/>
    <property type="evidence" value="ECO:0007669"/>
    <property type="project" value="InterPro"/>
</dbReference>
<keyword evidence="4 5" id="KW-0206">Cytoskeleton</keyword>
<evidence type="ECO:0000259" key="7">
    <source>
        <dbReference type="Pfam" id="PF04130"/>
    </source>
</evidence>
<evidence type="ECO:0000259" key="8">
    <source>
        <dbReference type="Pfam" id="PF17681"/>
    </source>
</evidence>
<dbReference type="InterPro" id="IPR007259">
    <property type="entry name" value="GCP"/>
</dbReference>
<dbReference type="KEGG" id="goe:100902771"/>
<evidence type="ECO:0000256" key="2">
    <source>
        <dbReference type="ARBA" id="ARBA00022490"/>
    </source>
</evidence>
<dbReference type="Proteomes" id="UP000694867">
    <property type="component" value="Unplaced"/>
</dbReference>
<proteinExistence type="inferred from homology"/>
<dbReference type="GeneID" id="100902771"/>
<dbReference type="InterPro" id="IPR042241">
    <property type="entry name" value="GCP_C_sf"/>
</dbReference>
<dbReference type="GO" id="GO:0007020">
    <property type="term" value="P:microtubule nucleation"/>
    <property type="evidence" value="ECO:0007669"/>
    <property type="project" value="InterPro"/>
</dbReference>
<reference evidence="10" key="1">
    <citation type="submission" date="2025-08" db="UniProtKB">
        <authorList>
            <consortium name="RefSeq"/>
        </authorList>
    </citation>
    <scope>IDENTIFICATION</scope>
</reference>
<dbReference type="RefSeq" id="XP_028966340.1">
    <property type="nucleotide sequence ID" value="XM_029110507.1"/>
</dbReference>
<evidence type="ECO:0000256" key="4">
    <source>
        <dbReference type="ARBA" id="ARBA00023212"/>
    </source>
</evidence>
<evidence type="ECO:0000313" key="9">
    <source>
        <dbReference type="Proteomes" id="UP000694867"/>
    </source>
</evidence>
<evidence type="ECO:0000256" key="1">
    <source>
        <dbReference type="ARBA" id="ARBA00010337"/>
    </source>
</evidence>
<feature type="domain" description="Gamma tubulin complex component C-terminal" evidence="7">
    <location>
        <begin position="508"/>
        <end position="802"/>
    </location>
</feature>
<dbReference type="GO" id="GO:0051321">
    <property type="term" value="P:meiotic cell cycle"/>
    <property type="evidence" value="ECO:0007669"/>
    <property type="project" value="TreeGrafter"/>
</dbReference>
<evidence type="ECO:0000313" key="10">
    <source>
        <dbReference type="RefSeq" id="XP_028966340.1"/>
    </source>
</evidence>
<dbReference type="PANTHER" id="PTHR19302">
    <property type="entry name" value="GAMMA TUBULIN COMPLEX PROTEIN"/>
    <property type="match status" value="1"/>
</dbReference>
<keyword evidence="3 5" id="KW-0493">Microtubule</keyword>
<dbReference type="Pfam" id="PF04130">
    <property type="entry name" value="GCP_C_terminal"/>
    <property type="match status" value="1"/>
</dbReference>
<feature type="compositionally biased region" description="Polar residues" evidence="6">
    <location>
        <begin position="55"/>
        <end position="65"/>
    </location>
</feature>
<dbReference type="CTD" id="48481"/>
<dbReference type="InterPro" id="IPR041470">
    <property type="entry name" value="GCP_N"/>
</dbReference>
<dbReference type="GO" id="GO:0043015">
    <property type="term" value="F:gamma-tubulin binding"/>
    <property type="evidence" value="ECO:0007669"/>
    <property type="project" value="InterPro"/>
</dbReference>
<dbReference type="GO" id="GO:0051011">
    <property type="term" value="F:microtubule minus-end binding"/>
    <property type="evidence" value="ECO:0007669"/>
    <property type="project" value="TreeGrafter"/>
</dbReference>
<keyword evidence="9" id="KW-1185">Reference proteome</keyword>
<evidence type="ECO:0000256" key="3">
    <source>
        <dbReference type="ARBA" id="ARBA00022701"/>
    </source>
</evidence>
<dbReference type="GO" id="GO:0031122">
    <property type="term" value="P:cytoplasmic microtubule organization"/>
    <property type="evidence" value="ECO:0007669"/>
    <property type="project" value="TreeGrafter"/>
</dbReference>
<dbReference type="AlphaFoldDB" id="A0AAJ7SDZ4"/>
<sequence length="842" mass="95627">MSAKSARQGGERSLRKFYSSGSARDQLNDEPMVSPVSEDATGSLGSSDSLSDSGNRMTTSQRDSNTQEFLKRLCAHLSPDQDTASKRFQKAIGILKTRKATGFDESIQNEHVYTERIREHLIRTQGQDAADRFLKLSSQLALKCHAKGDYISNRTALHSFLLTLTSGIDDTNHNSLPQPAQNDRLIQIFRRQKAGRSNSRPLSTPCPPTIDAGDEQLDKKILKSLLNFLVGLRSDLISIKVDEGRLSFTIVGIVSTQLGYRIAMAGEVAEHFVRLSNFTQLAAKSKSLVVQRLAEAVEQQLLRHKQLVALLEQMANAGQLSLARLEYLCLQPDNLMHRLAAVCAPFIENVRVINGNEVLDVLYEQAACSPTNSDYYKLVNGLLERVLRPWLEMLHSWMLRGDLSNTHWDFFIHNVGREGVSNLWYEKFAIKKEYVPAYLNTEDTRKILSVGKAMVFLKEADDVHNVSDVQSRLKTIFTDEACQKDFLRSAYSLTMDRMKTVILDNFHLKTHLSLIRDVVLLYDGVFSKGLLSNLSGEFADSTRSQVERSEITRMIYRLLPEFPELEAASLISVNFNAGGEDAPLMEGFGLSYKLQEPLSFVFRNDSFALYHRIFAHLFRVRKFSYLFTELSAELQMLRAKTPEIAGVLAQSRLFLHEIMNFVFNLESYLFSHVVTTAWVELEHRIDAMTSVDDLSNAHIEFVENLLRGVFLEGDDLAGTHLRILFVEMDEIHSLTRLLIDGIESPSKTAASTRTLLNVFAKCDARIKRYRTSMLEFLRILSEHEDDKMVQFLWMNFDFNLFYSEQHHSLKMSTTQAFRNKIKISRSLLTSSLNTSSMNTSLE</sequence>
<comment type="similarity">
    <text evidence="1 5">Belongs to the TUBGCP family.</text>
</comment>
<dbReference type="Gene3D" id="1.20.120.1900">
    <property type="entry name" value="Gamma-tubulin complex, C-terminal domain"/>
    <property type="match status" value="1"/>
</dbReference>
<dbReference type="GO" id="GO:0051225">
    <property type="term" value="P:spindle assembly"/>
    <property type="evidence" value="ECO:0007669"/>
    <property type="project" value="TreeGrafter"/>
</dbReference>
<accession>A0AAJ7SDZ4</accession>
<dbReference type="InterPro" id="IPR040457">
    <property type="entry name" value="GCP_C"/>
</dbReference>